<organism evidence="2 3">
    <name type="scientific">Elysia marginata</name>
    <dbReference type="NCBI Taxonomy" id="1093978"/>
    <lineage>
        <taxon>Eukaryota</taxon>
        <taxon>Metazoa</taxon>
        <taxon>Spiralia</taxon>
        <taxon>Lophotrochozoa</taxon>
        <taxon>Mollusca</taxon>
        <taxon>Gastropoda</taxon>
        <taxon>Heterobranchia</taxon>
        <taxon>Euthyneura</taxon>
        <taxon>Panpulmonata</taxon>
        <taxon>Sacoglossa</taxon>
        <taxon>Placobranchoidea</taxon>
        <taxon>Plakobranchidae</taxon>
        <taxon>Elysia</taxon>
    </lineage>
</organism>
<dbReference type="Proteomes" id="UP000762676">
    <property type="component" value="Unassembled WGS sequence"/>
</dbReference>
<reference evidence="2 3" key="1">
    <citation type="journal article" date="2021" name="Elife">
        <title>Chloroplast acquisition without the gene transfer in kleptoplastic sea slugs, Plakobranchus ocellatus.</title>
        <authorList>
            <person name="Maeda T."/>
            <person name="Takahashi S."/>
            <person name="Yoshida T."/>
            <person name="Shimamura S."/>
            <person name="Takaki Y."/>
            <person name="Nagai Y."/>
            <person name="Toyoda A."/>
            <person name="Suzuki Y."/>
            <person name="Arimoto A."/>
            <person name="Ishii H."/>
            <person name="Satoh N."/>
            <person name="Nishiyama T."/>
            <person name="Hasebe M."/>
            <person name="Maruyama T."/>
            <person name="Minagawa J."/>
            <person name="Obokata J."/>
            <person name="Shigenobu S."/>
        </authorList>
    </citation>
    <scope>NUCLEOTIDE SEQUENCE [LARGE SCALE GENOMIC DNA]</scope>
</reference>
<feature type="compositionally biased region" description="Acidic residues" evidence="1">
    <location>
        <begin position="47"/>
        <end position="60"/>
    </location>
</feature>
<evidence type="ECO:0000313" key="3">
    <source>
        <dbReference type="Proteomes" id="UP000762676"/>
    </source>
</evidence>
<dbReference type="AlphaFoldDB" id="A0AAV4HYN5"/>
<feature type="compositionally biased region" description="Basic and acidic residues" evidence="1">
    <location>
        <begin position="67"/>
        <end position="81"/>
    </location>
</feature>
<gene>
    <name evidence="2" type="ORF">ElyMa_004607600</name>
</gene>
<protein>
    <submittedName>
        <fullName evidence="2">Rab3 GTPase-activating protein non-catalytic subunit</fullName>
    </submittedName>
</protein>
<name>A0AAV4HYN5_9GAST</name>
<proteinExistence type="predicted"/>
<evidence type="ECO:0000313" key="2">
    <source>
        <dbReference type="EMBL" id="GFS02468.1"/>
    </source>
</evidence>
<feature type="region of interest" description="Disordered" evidence="1">
    <location>
        <begin position="25"/>
        <end position="84"/>
    </location>
</feature>
<keyword evidence="3" id="KW-1185">Reference proteome</keyword>
<evidence type="ECO:0000256" key="1">
    <source>
        <dbReference type="SAM" id="MobiDB-lite"/>
    </source>
</evidence>
<dbReference type="EMBL" id="BMAT01009245">
    <property type="protein sequence ID" value="GFS02468.1"/>
    <property type="molecule type" value="Genomic_DNA"/>
</dbReference>
<sequence>MSCQLSAISKFHDISALRRFLFPNSSKEGTPTGDAGQAKAQQMVSSESDELDNWDQDWGFDESPVLPEREQEISSGGKDEGFGSSNWLQKCVLSISPTNDVVAVAYEHKICVLTRM</sequence>
<comment type="caution">
    <text evidence="2">The sequence shown here is derived from an EMBL/GenBank/DDBJ whole genome shotgun (WGS) entry which is preliminary data.</text>
</comment>
<accession>A0AAV4HYN5</accession>